<name>A0A3B0RUC4_9ZZZZ</name>
<accession>A0A3B0RUC4</accession>
<dbReference type="AlphaFoldDB" id="A0A3B0RUC4"/>
<dbReference type="EMBL" id="UOEK01000110">
    <property type="protein sequence ID" value="VAV97050.1"/>
    <property type="molecule type" value="Genomic_DNA"/>
</dbReference>
<evidence type="ECO:0000313" key="1">
    <source>
        <dbReference type="EMBL" id="VAV97050.1"/>
    </source>
</evidence>
<dbReference type="InterPro" id="IPR011042">
    <property type="entry name" value="6-blade_b-propeller_TolB-like"/>
</dbReference>
<proteinExistence type="predicted"/>
<gene>
    <name evidence="1" type="ORF">MNBD_ACTINO02-647</name>
</gene>
<protein>
    <submittedName>
        <fullName evidence="1">Uncharacterized protein</fullName>
    </submittedName>
</protein>
<sequence length="394" mass="41863">MFIRFVQETAPSCCWRLPRVSYTVGAVVDLISYRGALIRRISLIVAFGLVLVACTGGGAPDRAETIAVEACVESANPYESLCGRALEGPTGLVLVVGDTVVDIDADTRQRIEGLPDGSGFVPPASQPIWAQRVGSDAVVGVADSSGRLEVFTVRPGSLRAIPVGFGSPIPGLGGVWLREKISADECRLSKVTLGGDILSASTSVGCDVSLIEETSVGLVGVREVEGVFSGVILDSENPSTTLFEIGSIRGIFGSRVLHQAGGGSDFVVFDTLTGEEITIDLPVRFGQPSYGRLSPDGRYLAIPFKSPLQVFDIWVLDTETLQWARVPSMPVASGVKATSLAWVPDGRLIILLTLEPAGHQLATWTPGDSELQVRQLDYELEASVAVWCTTNECE</sequence>
<dbReference type="SUPFAM" id="SSF82171">
    <property type="entry name" value="DPP6 N-terminal domain-like"/>
    <property type="match status" value="1"/>
</dbReference>
<reference evidence="1" key="1">
    <citation type="submission" date="2018-06" db="EMBL/GenBank/DDBJ databases">
        <authorList>
            <person name="Zhirakovskaya E."/>
        </authorList>
    </citation>
    <scope>NUCLEOTIDE SEQUENCE</scope>
</reference>
<dbReference type="Gene3D" id="2.120.10.30">
    <property type="entry name" value="TolB, C-terminal domain"/>
    <property type="match status" value="1"/>
</dbReference>
<organism evidence="1">
    <name type="scientific">hydrothermal vent metagenome</name>
    <dbReference type="NCBI Taxonomy" id="652676"/>
    <lineage>
        <taxon>unclassified sequences</taxon>
        <taxon>metagenomes</taxon>
        <taxon>ecological metagenomes</taxon>
    </lineage>
</organism>